<evidence type="ECO:0000256" key="1">
    <source>
        <dbReference type="SAM" id="MobiDB-lite"/>
    </source>
</evidence>
<accession>A0A6N6MLM5</accession>
<feature type="region of interest" description="Disordered" evidence="1">
    <location>
        <begin position="147"/>
        <end position="170"/>
    </location>
</feature>
<evidence type="ECO:0000256" key="2">
    <source>
        <dbReference type="SAM" id="SignalP"/>
    </source>
</evidence>
<name>A0A6N6MLM5_9HYPH</name>
<dbReference type="RefSeq" id="WP_150964925.1">
    <property type="nucleotide sequence ID" value="NZ_VZZJ01000015.1"/>
</dbReference>
<evidence type="ECO:0000313" key="4">
    <source>
        <dbReference type="Proteomes" id="UP000441523"/>
    </source>
</evidence>
<feature type="compositionally biased region" description="Polar residues" evidence="1">
    <location>
        <begin position="152"/>
        <end position="170"/>
    </location>
</feature>
<dbReference type="Proteomes" id="UP000441523">
    <property type="component" value="Unassembled WGS sequence"/>
</dbReference>
<keyword evidence="2" id="KW-0732">Signal</keyword>
<keyword evidence="4" id="KW-1185">Reference proteome</keyword>
<sequence length="170" mass="18508">MRYVASLLASLLMIAPSYAGTRYGSDRFDTWIEVPAGYVAQPEPADGDGRTLISRDGKVRILVWAGWDVSQQGLTAPPGLKVTYKARGTNWAVYSGVKSGKITYEKMVSACKDNDLIHHVLIEYPREMKTRMSGDVAQVAQSLKTGCPSWVTDPQNSDSVTSPAPTPTGR</sequence>
<comment type="caution">
    <text evidence="3">The sequence shown here is derived from an EMBL/GenBank/DDBJ whole genome shotgun (WGS) entry which is preliminary data.</text>
</comment>
<evidence type="ECO:0000313" key="3">
    <source>
        <dbReference type="EMBL" id="KAB1072180.1"/>
    </source>
</evidence>
<proteinExistence type="predicted"/>
<gene>
    <name evidence="3" type="ORF">F6X51_17310</name>
</gene>
<feature type="signal peptide" evidence="2">
    <location>
        <begin position="1"/>
        <end position="19"/>
    </location>
</feature>
<reference evidence="3 4" key="1">
    <citation type="submission" date="2019-09" db="EMBL/GenBank/DDBJ databases">
        <title>YIM 132548 draft genome.</title>
        <authorList>
            <person name="Jiang L."/>
        </authorList>
    </citation>
    <scope>NUCLEOTIDE SEQUENCE [LARGE SCALE GENOMIC DNA]</scope>
    <source>
        <strain evidence="3 4">YIM 132548</strain>
    </source>
</reference>
<feature type="chain" id="PRO_5026869252" evidence="2">
    <location>
        <begin position="20"/>
        <end position="170"/>
    </location>
</feature>
<dbReference type="AlphaFoldDB" id="A0A6N6MLM5"/>
<dbReference type="EMBL" id="VZZJ01000015">
    <property type="protein sequence ID" value="KAB1072180.1"/>
    <property type="molecule type" value="Genomic_DNA"/>
</dbReference>
<organism evidence="3 4">
    <name type="scientific">Methylobacterium planeticum</name>
    <dbReference type="NCBI Taxonomy" id="2615211"/>
    <lineage>
        <taxon>Bacteria</taxon>
        <taxon>Pseudomonadati</taxon>
        <taxon>Pseudomonadota</taxon>
        <taxon>Alphaproteobacteria</taxon>
        <taxon>Hyphomicrobiales</taxon>
        <taxon>Methylobacteriaceae</taxon>
        <taxon>Methylobacterium</taxon>
    </lineage>
</organism>
<protein>
    <submittedName>
        <fullName evidence="3">Uncharacterized protein</fullName>
    </submittedName>
</protein>